<dbReference type="SUPFAM" id="SSF50249">
    <property type="entry name" value="Nucleic acid-binding proteins"/>
    <property type="match status" value="1"/>
</dbReference>
<dbReference type="SMART" id="SM00278">
    <property type="entry name" value="HhH1"/>
    <property type="match status" value="2"/>
</dbReference>
<evidence type="ECO:0000259" key="7">
    <source>
        <dbReference type="SMART" id="SM00278"/>
    </source>
</evidence>
<evidence type="ECO:0000313" key="8">
    <source>
        <dbReference type="EMBL" id="MBB1125845.1"/>
    </source>
</evidence>
<evidence type="ECO:0000256" key="2">
    <source>
        <dbReference type="ARBA" id="ARBA00022763"/>
    </source>
</evidence>
<dbReference type="Pfam" id="PF14520">
    <property type="entry name" value="HHH_5"/>
    <property type="match status" value="1"/>
</dbReference>
<protein>
    <recommendedName>
        <fullName evidence="6">Holliday junction branch migration complex subunit RuvA</fullName>
    </recommendedName>
</protein>
<dbReference type="SUPFAM" id="SSF47781">
    <property type="entry name" value="RuvA domain 2-like"/>
    <property type="match status" value="1"/>
</dbReference>
<dbReference type="InterPro" id="IPR000085">
    <property type="entry name" value="RuvA"/>
</dbReference>
<dbReference type="CDD" id="cd14332">
    <property type="entry name" value="UBA_RuvA_C"/>
    <property type="match status" value="1"/>
</dbReference>
<name>A0A839H922_9GAMM</name>
<keyword evidence="9" id="KW-1185">Reference proteome</keyword>
<dbReference type="InterPro" id="IPR010994">
    <property type="entry name" value="RuvA_2-like"/>
</dbReference>
<evidence type="ECO:0000256" key="1">
    <source>
        <dbReference type="ARBA" id="ARBA00022490"/>
    </source>
</evidence>
<feature type="region of interest" description="Domain I" evidence="6">
    <location>
        <begin position="1"/>
        <end position="64"/>
    </location>
</feature>
<proteinExistence type="inferred from homology"/>
<comment type="function">
    <text evidence="6">The RuvA-RuvB-RuvC complex processes Holliday junction (HJ) DNA during genetic recombination and DNA repair, while the RuvA-RuvB complex plays an important role in the rescue of blocked DNA replication forks via replication fork reversal (RFR). RuvA specifically binds to HJ cruciform DNA, conferring on it an open structure. The RuvB hexamer acts as an ATP-dependent pump, pulling dsDNA into and through the RuvAB complex. HJ branch migration allows RuvC to scan DNA until it finds its consensus sequence, where it cleaves and resolves the cruciform DNA.</text>
</comment>
<organism evidence="8 9">
    <name type="scientific">Thiospirillum jenense</name>
    <dbReference type="NCBI Taxonomy" id="1653858"/>
    <lineage>
        <taxon>Bacteria</taxon>
        <taxon>Pseudomonadati</taxon>
        <taxon>Pseudomonadota</taxon>
        <taxon>Gammaproteobacteria</taxon>
        <taxon>Chromatiales</taxon>
        <taxon>Chromatiaceae</taxon>
        <taxon>Thiospirillum</taxon>
    </lineage>
</organism>
<dbReference type="NCBIfam" id="TIGR00084">
    <property type="entry name" value="ruvA"/>
    <property type="match status" value="1"/>
</dbReference>
<evidence type="ECO:0000256" key="6">
    <source>
        <dbReference type="HAMAP-Rule" id="MF_00031"/>
    </source>
</evidence>
<reference evidence="8 9" key="1">
    <citation type="journal article" date="2020" name="Arch. Microbiol.">
        <title>The genome sequence of the giant phototrophic gammaproteobacterium Thiospirillum jenense gives insight into its physiological properties and phylogenetic relationships.</title>
        <authorList>
            <person name="Imhoff J.F."/>
            <person name="Meyer T.E."/>
            <person name="Kyndt J.A."/>
        </authorList>
    </citation>
    <scope>NUCLEOTIDE SEQUENCE [LARGE SCALE GENOMIC DNA]</scope>
    <source>
        <strain evidence="8 9">DSM 216</strain>
    </source>
</reference>
<dbReference type="Pfam" id="PF07499">
    <property type="entry name" value="RuvA_C"/>
    <property type="match status" value="1"/>
</dbReference>
<dbReference type="InterPro" id="IPR012340">
    <property type="entry name" value="NA-bd_OB-fold"/>
</dbReference>
<dbReference type="GO" id="GO:0005524">
    <property type="term" value="F:ATP binding"/>
    <property type="evidence" value="ECO:0007669"/>
    <property type="project" value="InterPro"/>
</dbReference>
<dbReference type="InterPro" id="IPR013849">
    <property type="entry name" value="DNA_helicase_Holl-junc_RuvA_I"/>
</dbReference>
<feature type="domain" description="Helix-hairpin-helix DNA-binding motif class 1" evidence="7">
    <location>
        <begin position="73"/>
        <end position="92"/>
    </location>
</feature>
<dbReference type="Gene3D" id="1.10.8.10">
    <property type="entry name" value="DNA helicase RuvA subunit, C-terminal domain"/>
    <property type="match status" value="1"/>
</dbReference>
<evidence type="ECO:0000256" key="5">
    <source>
        <dbReference type="ARBA" id="ARBA00023204"/>
    </source>
</evidence>
<comment type="caution">
    <text evidence="8">The sequence shown here is derived from an EMBL/GenBank/DDBJ whole genome shotgun (WGS) entry which is preliminary data.</text>
</comment>
<dbReference type="InterPro" id="IPR036267">
    <property type="entry name" value="RuvA_C_sf"/>
</dbReference>
<dbReference type="GO" id="GO:0009378">
    <property type="term" value="F:four-way junction helicase activity"/>
    <property type="evidence" value="ECO:0007669"/>
    <property type="project" value="InterPro"/>
</dbReference>
<sequence>MIGRLHGQLLIKQPPWLLIDVNGVGYEVEAPLSVFYHLPAVGERVTLLTHLLVREDAQLLYGFLHDSERSLFRLLLKVTGVGARLALVILSGMTAQQFARCIALEDVNSLCRLPGIGRKTAQRLVIELKERLAALEPAVFAAIDSPTPHSAAAIASDPLTDATSALIALGYKPADAQRMIQQVHSDGMTTEALLRAALRTIAPN</sequence>
<dbReference type="GO" id="GO:0009379">
    <property type="term" value="C:Holliday junction helicase complex"/>
    <property type="evidence" value="ECO:0007669"/>
    <property type="project" value="InterPro"/>
</dbReference>
<dbReference type="RefSeq" id="WP_182583475.1">
    <property type="nucleotide sequence ID" value="NZ_JABVCQ010000010.1"/>
</dbReference>
<dbReference type="SUPFAM" id="SSF46929">
    <property type="entry name" value="DNA helicase RuvA subunit, C-terminal domain"/>
    <property type="match status" value="1"/>
</dbReference>
<comment type="domain">
    <text evidence="6">Has three domains with a flexible linker between the domains II and III and assumes an 'L' shape. Domain III is highly mobile and contacts RuvB.</text>
</comment>
<evidence type="ECO:0000256" key="4">
    <source>
        <dbReference type="ARBA" id="ARBA00023172"/>
    </source>
</evidence>
<dbReference type="GO" id="GO:0006310">
    <property type="term" value="P:DNA recombination"/>
    <property type="evidence" value="ECO:0007669"/>
    <property type="project" value="UniProtKB-UniRule"/>
</dbReference>
<dbReference type="Pfam" id="PF01330">
    <property type="entry name" value="RuvA_N"/>
    <property type="match status" value="1"/>
</dbReference>
<dbReference type="Gene3D" id="1.10.150.20">
    <property type="entry name" value="5' to 3' exonuclease, C-terminal subdomain"/>
    <property type="match status" value="1"/>
</dbReference>
<dbReference type="HAMAP" id="MF_00031">
    <property type="entry name" value="DNA_HJ_migration_RuvA"/>
    <property type="match status" value="1"/>
</dbReference>
<keyword evidence="3 6" id="KW-0238">DNA-binding</keyword>
<keyword evidence="5 6" id="KW-0234">DNA repair</keyword>
<dbReference type="Gene3D" id="2.40.50.140">
    <property type="entry name" value="Nucleic acid-binding proteins"/>
    <property type="match status" value="1"/>
</dbReference>
<dbReference type="EMBL" id="JABVCQ010000010">
    <property type="protein sequence ID" value="MBB1125845.1"/>
    <property type="molecule type" value="Genomic_DNA"/>
</dbReference>
<keyword evidence="4 6" id="KW-0233">DNA recombination</keyword>
<dbReference type="AlphaFoldDB" id="A0A839H922"/>
<feature type="region of interest" description="Domain II" evidence="6">
    <location>
        <begin position="65"/>
        <end position="142"/>
    </location>
</feature>
<dbReference type="GO" id="GO:0048476">
    <property type="term" value="C:Holliday junction resolvase complex"/>
    <property type="evidence" value="ECO:0007669"/>
    <property type="project" value="UniProtKB-UniRule"/>
</dbReference>
<dbReference type="InterPro" id="IPR011114">
    <property type="entry name" value="RuvA_C"/>
</dbReference>
<keyword evidence="2 6" id="KW-0227">DNA damage</keyword>
<dbReference type="InterPro" id="IPR003583">
    <property type="entry name" value="Hlx-hairpin-Hlx_DNA-bd_motif"/>
</dbReference>
<feature type="domain" description="Helix-hairpin-helix DNA-binding motif class 1" evidence="7">
    <location>
        <begin position="108"/>
        <end position="127"/>
    </location>
</feature>
<accession>A0A839H922</accession>
<evidence type="ECO:0000313" key="9">
    <source>
        <dbReference type="Proteomes" id="UP000548632"/>
    </source>
</evidence>
<dbReference type="GO" id="GO:0006281">
    <property type="term" value="P:DNA repair"/>
    <property type="evidence" value="ECO:0007669"/>
    <property type="project" value="UniProtKB-UniRule"/>
</dbReference>
<dbReference type="GO" id="GO:0005737">
    <property type="term" value="C:cytoplasm"/>
    <property type="evidence" value="ECO:0007669"/>
    <property type="project" value="UniProtKB-SubCell"/>
</dbReference>
<keyword evidence="1 6" id="KW-0963">Cytoplasm</keyword>
<comment type="subunit">
    <text evidence="6">Homotetramer. Forms an RuvA(8)-RuvB(12)-Holliday junction (HJ) complex. HJ DNA is sandwiched between 2 RuvA tetramers; dsDNA enters through RuvA and exits via RuvB. An RuvB hexamer assembles on each DNA strand where it exits the tetramer. Each RuvB hexamer is contacted by two RuvA subunits (via domain III) on 2 adjacent RuvB subunits; this complex drives branch migration. In the full resolvosome a probable DNA-RuvA(4)-RuvB(12)-RuvC(2) complex forms which resolves the HJ.</text>
</comment>
<gene>
    <name evidence="6 8" type="primary">ruvA</name>
    <name evidence="8" type="ORF">HUK38_06305</name>
</gene>
<comment type="similarity">
    <text evidence="6">Belongs to the RuvA family.</text>
</comment>
<dbReference type="Proteomes" id="UP000548632">
    <property type="component" value="Unassembled WGS sequence"/>
</dbReference>
<comment type="caution">
    <text evidence="6">Lacks conserved residue(s) required for the propagation of feature annotation.</text>
</comment>
<comment type="subcellular location">
    <subcellularLocation>
        <location evidence="6">Cytoplasm</location>
    </subcellularLocation>
</comment>
<dbReference type="GO" id="GO:0000400">
    <property type="term" value="F:four-way junction DNA binding"/>
    <property type="evidence" value="ECO:0007669"/>
    <property type="project" value="UniProtKB-UniRule"/>
</dbReference>
<feature type="region of interest" description="Domain III" evidence="6">
    <location>
        <begin position="154"/>
        <end position="204"/>
    </location>
</feature>
<evidence type="ECO:0000256" key="3">
    <source>
        <dbReference type="ARBA" id="ARBA00023125"/>
    </source>
</evidence>